<keyword evidence="9" id="KW-1185">Reference proteome</keyword>
<keyword evidence="3 7" id="KW-0812">Transmembrane</keyword>
<name>A0ABQ9ES64_TEGGR</name>
<evidence type="ECO:0000256" key="2">
    <source>
        <dbReference type="ARBA" id="ARBA00005585"/>
    </source>
</evidence>
<comment type="similarity">
    <text evidence="2">Belongs to the patched family.</text>
</comment>
<evidence type="ECO:0000313" key="8">
    <source>
        <dbReference type="EMBL" id="KAJ8306118.1"/>
    </source>
</evidence>
<dbReference type="EMBL" id="JARBDR010000813">
    <property type="protein sequence ID" value="KAJ8306118.1"/>
    <property type="molecule type" value="Genomic_DNA"/>
</dbReference>
<evidence type="ECO:0000256" key="6">
    <source>
        <dbReference type="ARBA" id="ARBA00023180"/>
    </source>
</evidence>
<feature type="transmembrane region" description="Helical" evidence="7">
    <location>
        <begin position="57"/>
        <end position="75"/>
    </location>
</feature>
<evidence type="ECO:0000313" key="9">
    <source>
        <dbReference type="Proteomes" id="UP001217089"/>
    </source>
</evidence>
<evidence type="ECO:0000256" key="5">
    <source>
        <dbReference type="ARBA" id="ARBA00023136"/>
    </source>
</evidence>
<comment type="subcellular location">
    <subcellularLocation>
        <location evidence="1">Membrane</location>
        <topology evidence="1">Multi-pass membrane protein</topology>
    </subcellularLocation>
</comment>
<evidence type="ECO:0000256" key="1">
    <source>
        <dbReference type="ARBA" id="ARBA00004141"/>
    </source>
</evidence>
<proteinExistence type="inferred from homology"/>
<evidence type="ECO:0000256" key="4">
    <source>
        <dbReference type="ARBA" id="ARBA00022989"/>
    </source>
</evidence>
<comment type="caution">
    <text evidence="8">The sequence shown here is derived from an EMBL/GenBank/DDBJ whole genome shotgun (WGS) entry which is preliminary data.</text>
</comment>
<dbReference type="Proteomes" id="UP001217089">
    <property type="component" value="Unassembled WGS sequence"/>
</dbReference>
<dbReference type="PANTHER" id="PTHR46022:SF1">
    <property type="entry name" value="PROTEIN PATCHED"/>
    <property type="match status" value="1"/>
</dbReference>
<gene>
    <name evidence="8" type="ORF">KUTeg_016663</name>
</gene>
<keyword evidence="5 7" id="KW-0472">Membrane</keyword>
<evidence type="ECO:0000256" key="3">
    <source>
        <dbReference type="ARBA" id="ARBA00022692"/>
    </source>
</evidence>
<sequence>MFSISFGNISKILNCLLYIFKNIMTLSIHKLHSKFKACFIYKLEYTFVSNYHTFRKHVFTVLFFFILLILGIYGTTKVKDGLDLTDVVPKGTTEYSFLETQSKYFGFYNIYLVTKGGFDYPNNQNLLYEYHRAFQSVGNIIKREDGSMPTFWLSQFRQWLQGLQKEN</sequence>
<keyword evidence="4 7" id="KW-1133">Transmembrane helix</keyword>
<evidence type="ECO:0000256" key="7">
    <source>
        <dbReference type="SAM" id="Phobius"/>
    </source>
</evidence>
<dbReference type="PANTHER" id="PTHR46022">
    <property type="entry name" value="PROTEIN PATCHED"/>
    <property type="match status" value="1"/>
</dbReference>
<reference evidence="8 9" key="1">
    <citation type="submission" date="2022-12" db="EMBL/GenBank/DDBJ databases">
        <title>Chromosome-level genome of Tegillarca granosa.</title>
        <authorList>
            <person name="Kim J."/>
        </authorList>
    </citation>
    <scope>NUCLEOTIDE SEQUENCE [LARGE SCALE GENOMIC DNA]</scope>
    <source>
        <strain evidence="8">Teg-2019</strain>
        <tissue evidence="8">Adductor muscle</tissue>
    </source>
</reference>
<accession>A0ABQ9ES64</accession>
<keyword evidence="6" id="KW-0325">Glycoprotein</keyword>
<protein>
    <submittedName>
        <fullName evidence="8">Uncharacterized protein</fullName>
    </submittedName>
</protein>
<organism evidence="8 9">
    <name type="scientific">Tegillarca granosa</name>
    <name type="common">Malaysian cockle</name>
    <name type="synonym">Anadara granosa</name>
    <dbReference type="NCBI Taxonomy" id="220873"/>
    <lineage>
        <taxon>Eukaryota</taxon>
        <taxon>Metazoa</taxon>
        <taxon>Spiralia</taxon>
        <taxon>Lophotrochozoa</taxon>
        <taxon>Mollusca</taxon>
        <taxon>Bivalvia</taxon>
        <taxon>Autobranchia</taxon>
        <taxon>Pteriomorphia</taxon>
        <taxon>Arcoida</taxon>
        <taxon>Arcoidea</taxon>
        <taxon>Arcidae</taxon>
        <taxon>Tegillarca</taxon>
    </lineage>
</organism>